<accession>A0ABN8Z240</accession>
<feature type="compositionally biased region" description="Basic residues" evidence="1">
    <location>
        <begin position="1"/>
        <end position="14"/>
    </location>
</feature>
<evidence type="ECO:0000313" key="2">
    <source>
        <dbReference type="EMBL" id="CAI9166004.1"/>
    </source>
</evidence>
<dbReference type="Proteomes" id="UP001176941">
    <property type="component" value="Chromosome 25"/>
</dbReference>
<feature type="compositionally biased region" description="Polar residues" evidence="1">
    <location>
        <begin position="33"/>
        <end position="42"/>
    </location>
</feature>
<name>A0ABN8Z240_RANTA</name>
<evidence type="ECO:0000256" key="1">
    <source>
        <dbReference type="SAM" id="MobiDB-lite"/>
    </source>
</evidence>
<dbReference type="EMBL" id="OX459961">
    <property type="protein sequence ID" value="CAI9166004.1"/>
    <property type="molecule type" value="Genomic_DNA"/>
</dbReference>
<feature type="region of interest" description="Disordered" evidence="1">
    <location>
        <begin position="1"/>
        <end position="70"/>
    </location>
</feature>
<gene>
    <name evidence="2" type="ORF">MRATA1EN1_LOCUS14966</name>
</gene>
<sequence length="99" mass="10099">MPLGRHLRWPRKAWRGCPPPEAPGPLSLPLGRTPSSVGTSAASERLLPDGPVDLQLGSPAPALFGGQAGDTREPRLGASCGAAPAGCLGVRTPGWWGLG</sequence>
<reference evidence="2" key="1">
    <citation type="submission" date="2023-04" db="EMBL/GenBank/DDBJ databases">
        <authorList>
            <consortium name="ELIXIR-Norway"/>
        </authorList>
    </citation>
    <scope>NUCLEOTIDE SEQUENCE [LARGE SCALE GENOMIC DNA]</scope>
</reference>
<proteinExistence type="predicted"/>
<evidence type="ECO:0000313" key="3">
    <source>
        <dbReference type="Proteomes" id="UP001176941"/>
    </source>
</evidence>
<organism evidence="2 3">
    <name type="scientific">Rangifer tarandus platyrhynchus</name>
    <name type="common">Svalbard reindeer</name>
    <dbReference type="NCBI Taxonomy" id="3082113"/>
    <lineage>
        <taxon>Eukaryota</taxon>
        <taxon>Metazoa</taxon>
        <taxon>Chordata</taxon>
        <taxon>Craniata</taxon>
        <taxon>Vertebrata</taxon>
        <taxon>Euteleostomi</taxon>
        <taxon>Mammalia</taxon>
        <taxon>Eutheria</taxon>
        <taxon>Laurasiatheria</taxon>
        <taxon>Artiodactyla</taxon>
        <taxon>Ruminantia</taxon>
        <taxon>Pecora</taxon>
        <taxon>Cervidae</taxon>
        <taxon>Odocoileinae</taxon>
        <taxon>Rangifer</taxon>
    </lineage>
</organism>
<protein>
    <submittedName>
        <fullName evidence="2">Uncharacterized protein</fullName>
    </submittedName>
</protein>
<keyword evidence="3" id="KW-1185">Reference proteome</keyword>